<dbReference type="InterPro" id="IPR001394">
    <property type="entry name" value="Peptidase_C19_UCH"/>
</dbReference>
<evidence type="ECO:0000259" key="9">
    <source>
        <dbReference type="PROSITE" id="PS50235"/>
    </source>
</evidence>
<dbReference type="PANTHER" id="PTHR24006">
    <property type="entry name" value="UBIQUITIN CARBOXYL-TERMINAL HYDROLASE"/>
    <property type="match status" value="1"/>
</dbReference>
<feature type="compositionally biased region" description="Low complexity" evidence="8">
    <location>
        <begin position="727"/>
        <end position="742"/>
    </location>
</feature>
<organism evidence="10 11">
    <name type="scientific">Somion occarium</name>
    <dbReference type="NCBI Taxonomy" id="3059160"/>
    <lineage>
        <taxon>Eukaryota</taxon>
        <taxon>Fungi</taxon>
        <taxon>Dikarya</taxon>
        <taxon>Basidiomycota</taxon>
        <taxon>Agaricomycotina</taxon>
        <taxon>Agaricomycetes</taxon>
        <taxon>Polyporales</taxon>
        <taxon>Cerrenaceae</taxon>
        <taxon>Somion</taxon>
    </lineage>
</organism>
<evidence type="ECO:0000256" key="2">
    <source>
        <dbReference type="ARBA" id="ARBA00009085"/>
    </source>
</evidence>
<feature type="compositionally biased region" description="Basic and acidic residues" evidence="8">
    <location>
        <begin position="757"/>
        <end position="774"/>
    </location>
</feature>
<name>A0ABP1CYX9_9APHY</name>
<sequence length="774" mass="85565">MHLPEELIVLFTRFASHPVIQQIAPFVVLVLVPFLVLVGQAHIVSLFDSLSMALENLSFILPWNWSFGNASNSSGRRKPRNKLVRTRAEQIGLTGDAIGKNENGLEDGGYYPGIVNISGTYCFMDSTLQAMASLSYLLPYIEEIHSQAEALDVPTPVIDALRDIIHTLDRPQRSPYAIRPIEMIDALARHSQGKHNSLFSSREHQDAQELFQLISECIKTEAAAVDKESYRDRGLGGLSHGSPQTNRDLGKSVFDGLTANRRSCRECGYTEAVMHFAFDNWQLTVPRVSSCHLQDCLSDYTRIEILEDCICRKCSMIFTYKKLEEEAERLTEAAGAHEASPSKKKRAREARKLAARVKAALDEGRIEEDIRGVKMEKVLSRESTKQAMIARPPPVLALHLNRSMHWGHYATKNTCHIFFPELLDLSPYTTSGKLSTIPDKPISEQGPFIPRSTTPTPATYAAPRVLYRLSAIVCHYGQHSFGHYVCYRRKPRPMSSGARRFAPPKLVCPLGCTCEKCQMYGPVRDEAEDGEEKLIPSRNVPGRGWLRISDESVQEVGLETVLREGSGAFMLYYERVLQPGVYISPSPRGSEETLKPKMNSSNASLHSVLTDGTKTDEAVEEKKSVPKVIGPRVVRNVSTQRSRSSSASPPNQPSVLSSGLPHPLASVQEDKTSRPLQNGVSSHTPPKAEASLPPIAPSPTKKAKTSPLQHNTPPTELHILSPTPVRSSSTEAHPLSSTSSSPPARPPQRAKLVKPPPIRERAASRSARTVDLRA</sequence>
<feature type="region of interest" description="Disordered" evidence="8">
    <location>
        <begin position="587"/>
        <end position="774"/>
    </location>
</feature>
<evidence type="ECO:0000256" key="7">
    <source>
        <dbReference type="ARBA" id="ARBA00022807"/>
    </source>
</evidence>
<evidence type="ECO:0000313" key="10">
    <source>
        <dbReference type="EMBL" id="CAL1700069.1"/>
    </source>
</evidence>
<evidence type="ECO:0000256" key="1">
    <source>
        <dbReference type="ARBA" id="ARBA00000707"/>
    </source>
</evidence>
<comment type="catalytic activity">
    <reaction evidence="1">
        <text>Thiol-dependent hydrolysis of ester, thioester, amide, peptide and isopeptide bonds formed by the C-terminal Gly of ubiquitin (a 76-residue protein attached to proteins as an intracellular targeting signal).</text>
        <dbReference type="EC" id="3.4.19.12"/>
    </reaction>
</comment>
<dbReference type="Pfam" id="PF00443">
    <property type="entry name" value="UCH"/>
    <property type="match status" value="1"/>
</dbReference>
<dbReference type="Gene3D" id="3.90.70.10">
    <property type="entry name" value="Cysteine proteinases"/>
    <property type="match status" value="1"/>
</dbReference>
<comment type="similarity">
    <text evidence="2">Belongs to the peptidase C19 family.</text>
</comment>
<evidence type="ECO:0000256" key="8">
    <source>
        <dbReference type="SAM" id="MobiDB-lite"/>
    </source>
</evidence>
<evidence type="ECO:0000256" key="3">
    <source>
        <dbReference type="ARBA" id="ARBA00012759"/>
    </source>
</evidence>
<evidence type="ECO:0000313" key="11">
    <source>
        <dbReference type="Proteomes" id="UP001497453"/>
    </source>
</evidence>
<feature type="compositionally biased region" description="Basic and acidic residues" evidence="8">
    <location>
        <begin position="613"/>
        <end position="624"/>
    </location>
</feature>
<evidence type="ECO:0000256" key="6">
    <source>
        <dbReference type="ARBA" id="ARBA00022801"/>
    </source>
</evidence>
<feature type="compositionally biased region" description="Polar residues" evidence="8">
    <location>
        <begin position="674"/>
        <end position="684"/>
    </location>
</feature>
<dbReference type="PROSITE" id="PS50235">
    <property type="entry name" value="USP_3"/>
    <property type="match status" value="1"/>
</dbReference>
<dbReference type="PANTHER" id="PTHR24006:SF888">
    <property type="entry name" value="UBIQUITIN CARBOXYL-TERMINAL HYDROLASE 30"/>
    <property type="match status" value="1"/>
</dbReference>
<dbReference type="EMBL" id="OZ037945">
    <property type="protein sequence ID" value="CAL1700069.1"/>
    <property type="molecule type" value="Genomic_DNA"/>
</dbReference>
<dbReference type="Proteomes" id="UP001497453">
    <property type="component" value="Chromosome 2"/>
</dbReference>
<protein>
    <recommendedName>
        <fullName evidence="3">ubiquitinyl hydrolase 1</fullName>
        <ecNumber evidence="3">3.4.19.12</ecNumber>
    </recommendedName>
</protein>
<keyword evidence="6" id="KW-0378">Hydrolase</keyword>
<keyword evidence="7" id="KW-0788">Thiol protease</keyword>
<feature type="domain" description="USP" evidence="9">
    <location>
        <begin position="112"/>
        <end position="576"/>
    </location>
</feature>
<keyword evidence="11" id="KW-1185">Reference proteome</keyword>
<keyword evidence="4" id="KW-0645">Protease</keyword>
<feature type="compositionally biased region" description="Low complexity" evidence="8">
    <location>
        <begin position="632"/>
        <end position="655"/>
    </location>
</feature>
<evidence type="ECO:0000256" key="4">
    <source>
        <dbReference type="ARBA" id="ARBA00022670"/>
    </source>
</evidence>
<feature type="compositionally biased region" description="Polar residues" evidence="8">
    <location>
        <begin position="598"/>
        <end position="612"/>
    </location>
</feature>
<dbReference type="CDD" id="cd02662">
    <property type="entry name" value="Peptidase_C19F"/>
    <property type="match status" value="1"/>
</dbReference>
<evidence type="ECO:0000256" key="5">
    <source>
        <dbReference type="ARBA" id="ARBA00022786"/>
    </source>
</evidence>
<dbReference type="InterPro" id="IPR038765">
    <property type="entry name" value="Papain-like_cys_pep_sf"/>
</dbReference>
<keyword evidence="5" id="KW-0833">Ubl conjugation pathway</keyword>
<dbReference type="InterPro" id="IPR018200">
    <property type="entry name" value="USP_CS"/>
</dbReference>
<gene>
    <name evidence="10" type="ORF">GFSPODELE1_LOCUS2985</name>
</gene>
<dbReference type="InterPro" id="IPR050164">
    <property type="entry name" value="Peptidase_C19"/>
</dbReference>
<dbReference type="EC" id="3.4.19.12" evidence="3"/>
<dbReference type="PROSITE" id="PS00973">
    <property type="entry name" value="USP_2"/>
    <property type="match status" value="1"/>
</dbReference>
<dbReference type="InterPro" id="IPR028889">
    <property type="entry name" value="USP"/>
</dbReference>
<reference evidence="11" key="1">
    <citation type="submission" date="2024-04" db="EMBL/GenBank/DDBJ databases">
        <authorList>
            <person name="Shaw F."/>
            <person name="Minotto A."/>
        </authorList>
    </citation>
    <scope>NUCLEOTIDE SEQUENCE [LARGE SCALE GENOMIC DNA]</scope>
</reference>
<accession>A0ABP1CYX9</accession>
<dbReference type="SUPFAM" id="SSF54001">
    <property type="entry name" value="Cysteine proteinases"/>
    <property type="match status" value="1"/>
</dbReference>
<proteinExistence type="inferred from homology"/>